<evidence type="ECO:0000256" key="4">
    <source>
        <dbReference type="ARBA" id="ARBA00019232"/>
    </source>
</evidence>
<protein>
    <recommendedName>
        <fullName evidence="4 7">Signal peptidase I</fullName>
        <ecNumber evidence="3 7">3.4.21.89</ecNumber>
    </recommendedName>
</protein>
<dbReference type="InterPro" id="IPR019757">
    <property type="entry name" value="Pept_S26A_signal_pept_1_Lys-AS"/>
</dbReference>
<comment type="similarity">
    <text evidence="2 7">Belongs to the peptidase S26 family.</text>
</comment>
<evidence type="ECO:0000256" key="7">
    <source>
        <dbReference type="RuleBase" id="RU362042"/>
    </source>
</evidence>
<dbReference type="PROSITE" id="PS00760">
    <property type="entry name" value="SPASE_I_2"/>
    <property type="match status" value="1"/>
</dbReference>
<dbReference type="AlphaFoldDB" id="A0A142W3C1"/>
<proteinExistence type="inferred from homology"/>
<dbReference type="GO" id="GO:0004252">
    <property type="term" value="F:serine-type endopeptidase activity"/>
    <property type="evidence" value="ECO:0007669"/>
    <property type="project" value="InterPro"/>
</dbReference>
<dbReference type="NCBIfam" id="TIGR02227">
    <property type="entry name" value="sigpep_I_bact"/>
    <property type="match status" value="1"/>
</dbReference>
<dbReference type="RefSeq" id="WP_062902835.1">
    <property type="nucleotide sequence ID" value="NZ_CP013342.1"/>
</dbReference>
<evidence type="ECO:0000256" key="3">
    <source>
        <dbReference type="ARBA" id="ARBA00013208"/>
    </source>
</evidence>
<evidence type="ECO:0000259" key="8">
    <source>
        <dbReference type="Pfam" id="PF10502"/>
    </source>
</evidence>
<dbReference type="EC" id="3.4.21.89" evidence="3 7"/>
<feature type="domain" description="Peptidase S26" evidence="8">
    <location>
        <begin position="19"/>
        <end position="247"/>
    </location>
</feature>
<comment type="subcellular location">
    <subcellularLocation>
        <location evidence="7">Membrane</location>
        <topology evidence="7">Single-pass type II membrane protein</topology>
    </subcellularLocation>
</comment>
<dbReference type="Gene3D" id="2.10.109.10">
    <property type="entry name" value="Umud Fragment, subunit A"/>
    <property type="match status" value="1"/>
</dbReference>
<name>A0A142W3C1_9SPHN</name>
<keyword evidence="7" id="KW-0645">Protease</keyword>
<sequence>MAKNKTAKTKAADEGSMLKLLRDIVVILILVLGIHSCVAKPFYIPSDSMMPILRNGDRLIVSKYPYGWSYASVSFHLAPKKPGRWFGKLPERGDIVVLEHPVTRVDYIKRVIGLPGDTIELRGGALIINGKPIKREVQPMLSVPVDANMPGSDSSLGRFVTRDAAGKAVLELPIVRETLPGGATFDTIDMGPGYLTDDYGPITVPADHLFLMGDNRDGSADSRVPVDRKGLGGPVPFDAIAGRAEIISFSTDGTAEWYNPLSWFEALRPGRAGTNLRPERQASKN</sequence>
<evidence type="ECO:0000256" key="6">
    <source>
        <dbReference type="PIRSR" id="PIRSR600223-1"/>
    </source>
</evidence>
<feature type="active site" evidence="6">
    <location>
        <position position="109"/>
    </location>
</feature>
<gene>
    <name evidence="9" type="ORF">AOA14_18260</name>
</gene>
<dbReference type="InterPro" id="IPR036286">
    <property type="entry name" value="LexA/Signal_pep-like_sf"/>
</dbReference>
<organism evidence="9 10">
    <name type="scientific">Sphingopyxis terrae subsp. terrae NBRC 15098</name>
    <dbReference type="NCBI Taxonomy" id="1219058"/>
    <lineage>
        <taxon>Bacteria</taxon>
        <taxon>Pseudomonadati</taxon>
        <taxon>Pseudomonadota</taxon>
        <taxon>Alphaproteobacteria</taxon>
        <taxon>Sphingomonadales</taxon>
        <taxon>Sphingomonadaceae</taxon>
        <taxon>Sphingopyxis</taxon>
    </lineage>
</organism>
<dbReference type="EMBL" id="CP013342">
    <property type="protein sequence ID" value="AMU96548.1"/>
    <property type="molecule type" value="Genomic_DNA"/>
</dbReference>
<dbReference type="PANTHER" id="PTHR43390:SF1">
    <property type="entry name" value="CHLOROPLAST PROCESSING PEPTIDASE"/>
    <property type="match status" value="1"/>
</dbReference>
<accession>A0A142W3C1</accession>
<evidence type="ECO:0000256" key="5">
    <source>
        <dbReference type="ARBA" id="ARBA00022801"/>
    </source>
</evidence>
<dbReference type="CDD" id="cd06530">
    <property type="entry name" value="S26_SPase_I"/>
    <property type="match status" value="1"/>
</dbReference>
<reference evidence="10" key="1">
    <citation type="submission" date="2015-11" db="EMBL/GenBank/DDBJ databases">
        <title>Complete genome sequence of a polyethylene glycol-degrading strain Sphingopyxis terrae strain 203-1 (NBRC 15098).</title>
        <authorList>
            <person name="Yoshiyuki O."/>
            <person name="Shouta N."/>
            <person name="Nagata Y."/>
            <person name="Numata M."/>
            <person name="Tsuchikane K."/>
            <person name="Hosoyama A."/>
            <person name="Yamazoe A."/>
            <person name="Tsuda M."/>
            <person name="Fujita N."/>
            <person name="Kawai F."/>
        </authorList>
    </citation>
    <scope>NUCLEOTIDE SEQUENCE [LARGE SCALE GENOMIC DNA]</scope>
    <source>
        <strain evidence="10">203-1</strain>
    </source>
</reference>
<dbReference type="KEGG" id="ster:AOA14_18260"/>
<dbReference type="GO" id="GO:0016020">
    <property type="term" value="C:membrane"/>
    <property type="evidence" value="ECO:0007669"/>
    <property type="project" value="UniProtKB-SubCell"/>
</dbReference>
<evidence type="ECO:0000313" key="9">
    <source>
        <dbReference type="EMBL" id="AMU96548.1"/>
    </source>
</evidence>
<dbReference type="InterPro" id="IPR019533">
    <property type="entry name" value="Peptidase_S26"/>
</dbReference>
<dbReference type="GO" id="GO:0006465">
    <property type="term" value="P:signal peptide processing"/>
    <property type="evidence" value="ECO:0007669"/>
    <property type="project" value="InterPro"/>
</dbReference>
<dbReference type="STRING" id="1219058.AOA14_18260"/>
<evidence type="ECO:0000313" key="10">
    <source>
        <dbReference type="Proteomes" id="UP000076234"/>
    </source>
</evidence>
<comment type="catalytic activity">
    <reaction evidence="1 7">
        <text>Cleavage of hydrophobic, N-terminal signal or leader sequences from secreted and periplasmic proteins.</text>
        <dbReference type="EC" id="3.4.21.89"/>
    </reaction>
</comment>
<dbReference type="InterPro" id="IPR000223">
    <property type="entry name" value="Pept_S26A_signal_pept_1"/>
</dbReference>
<evidence type="ECO:0000256" key="1">
    <source>
        <dbReference type="ARBA" id="ARBA00000677"/>
    </source>
</evidence>
<feature type="active site" evidence="6">
    <location>
        <position position="48"/>
    </location>
</feature>
<dbReference type="GO" id="GO:0009003">
    <property type="term" value="F:signal peptidase activity"/>
    <property type="evidence" value="ECO:0007669"/>
    <property type="project" value="UniProtKB-EC"/>
</dbReference>
<reference evidence="9 10" key="2">
    <citation type="journal article" date="2016" name="Genome Announc.">
        <title>Complete Genome Sequence of Sphingopyxis terrae Strain 203-1 (NBRC 111660), a Polyethylene Glycol Degrader.</title>
        <authorList>
            <person name="Ohtsubo Y."/>
            <person name="Nonoyama S."/>
            <person name="Nagata Y."/>
            <person name="Numata M."/>
            <person name="Tsuchikane K."/>
            <person name="Hosoyama A."/>
            <person name="Yamazoe A."/>
            <person name="Tsuda M."/>
            <person name="Fujita N."/>
            <person name="Kawai F."/>
        </authorList>
    </citation>
    <scope>NUCLEOTIDE SEQUENCE [LARGE SCALE GENOMIC DNA]</scope>
    <source>
        <strain evidence="9 10">203-1</strain>
    </source>
</reference>
<dbReference type="Proteomes" id="UP000076234">
    <property type="component" value="Chromosome"/>
</dbReference>
<dbReference type="PANTHER" id="PTHR43390">
    <property type="entry name" value="SIGNAL PEPTIDASE I"/>
    <property type="match status" value="1"/>
</dbReference>
<keyword evidence="5 7" id="KW-0378">Hydrolase</keyword>
<dbReference type="Pfam" id="PF10502">
    <property type="entry name" value="Peptidase_S26"/>
    <property type="match status" value="1"/>
</dbReference>
<evidence type="ECO:0000256" key="2">
    <source>
        <dbReference type="ARBA" id="ARBA00009370"/>
    </source>
</evidence>
<dbReference type="PRINTS" id="PR00727">
    <property type="entry name" value="LEADERPTASE"/>
</dbReference>
<dbReference type="SUPFAM" id="SSF51306">
    <property type="entry name" value="LexA/Signal peptidase"/>
    <property type="match status" value="1"/>
</dbReference>